<sequence length="183" mass="20624">MFLYMFLIFIVTPLMELYILIELGGAIGALPTILMIIATAALGGILMKYQGVQLVKQAQRQMAQGQMPQQAALEGTLIFIGGIILFLPGLVTDVIGLLLLIPPIRAKVAQFWLLRGAKRYASQQYHYTVDAEWQSRDPITGHIKYHRVHQEGPVENQDTNKDNNKNPNVIEGEWRDDDSKKHQ</sequence>
<feature type="compositionally biased region" description="Basic and acidic residues" evidence="1">
    <location>
        <begin position="151"/>
        <end position="164"/>
    </location>
</feature>
<dbReference type="Proteomes" id="UP000005380">
    <property type="component" value="Chromosome"/>
</dbReference>
<dbReference type="PANTHER" id="PTHR35335:SF1">
    <property type="entry name" value="UPF0716 PROTEIN FXSA"/>
    <property type="match status" value="1"/>
</dbReference>
<accession>W0DWU6</accession>
<dbReference type="HOGENOM" id="CLU_085083_0_1_6"/>
<dbReference type="InParanoid" id="W0DWU6"/>
<dbReference type="RefSeq" id="WP_006460702.1">
    <property type="nucleotide sequence ID" value="NZ_CP007030.1"/>
</dbReference>
<dbReference type="eggNOG" id="COG3030">
    <property type="taxonomic scope" value="Bacteria"/>
</dbReference>
<keyword evidence="4" id="KW-1185">Reference proteome</keyword>
<evidence type="ECO:0000256" key="1">
    <source>
        <dbReference type="SAM" id="MobiDB-lite"/>
    </source>
</evidence>
<name>W0DWU6_9GAMM</name>
<dbReference type="InterPro" id="IPR007313">
    <property type="entry name" value="FxsA"/>
</dbReference>
<dbReference type="FunCoup" id="W0DWU6">
    <property type="interactions" value="82"/>
</dbReference>
<feature type="region of interest" description="Disordered" evidence="1">
    <location>
        <begin position="151"/>
        <end position="183"/>
    </location>
</feature>
<dbReference type="Pfam" id="PF04186">
    <property type="entry name" value="FxsA"/>
    <property type="match status" value="1"/>
</dbReference>
<protein>
    <submittedName>
        <fullName evidence="3">Exlusion protein FxsA</fullName>
    </submittedName>
</protein>
<reference evidence="3 4" key="1">
    <citation type="submission" date="2013-12" db="EMBL/GenBank/DDBJ databases">
        <authorList>
            <consortium name="DOE Joint Genome Institute"/>
            <person name="Kappler U."/>
            <person name="Huntemann M."/>
            <person name="Han J."/>
            <person name="Chen A."/>
            <person name="Kyrpides N."/>
            <person name="Mavromatis K."/>
            <person name="Markowitz V."/>
            <person name="Palaniappan K."/>
            <person name="Ivanova N."/>
            <person name="Schaumberg A."/>
            <person name="Pati A."/>
            <person name="Liolios K."/>
            <person name="Nordberg H.P."/>
            <person name="Cantor M.N."/>
            <person name="Hua S.X."/>
            <person name="Woyke T."/>
        </authorList>
    </citation>
    <scope>NUCLEOTIDE SEQUENCE [LARGE SCALE GENOMIC DNA]</scope>
    <source>
        <strain evidence="4">AL2</strain>
    </source>
</reference>
<dbReference type="EMBL" id="CP007030">
    <property type="protein sequence ID" value="AHF01718.1"/>
    <property type="molecule type" value="Genomic_DNA"/>
</dbReference>
<evidence type="ECO:0000313" key="3">
    <source>
        <dbReference type="EMBL" id="AHF01718.1"/>
    </source>
</evidence>
<dbReference type="NCBIfam" id="NF008528">
    <property type="entry name" value="PRK11463.1-2"/>
    <property type="match status" value="1"/>
</dbReference>
<keyword evidence="2" id="KW-0472">Membrane</keyword>
<evidence type="ECO:0000313" key="4">
    <source>
        <dbReference type="Proteomes" id="UP000005380"/>
    </source>
</evidence>
<dbReference type="STRING" id="717772.THIAE_08070"/>
<evidence type="ECO:0000256" key="2">
    <source>
        <dbReference type="SAM" id="Phobius"/>
    </source>
</evidence>
<organism evidence="3 4">
    <name type="scientific">Thiomicrospira aerophila AL3</name>
    <dbReference type="NCBI Taxonomy" id="717772"/>
    <lineage>
        <taxon>Bacteria</taxon>
        <taxon>Pseudomonadati</taxon>
        <taxon>Pseudomonadota</taxon>
        <taxon>Gammaproteobacteria</taxon>
        <taxon>Thiotrichales</taxon>
        <taxon>Piscirickettsiaceae</taxon>
        <taxon>Thiomicrospira</taxon>
    </lineage>
</organism>
<dbReference type="KEGG" id="tao:THIAE_08070"/>
<feature type="transmembrane region" description="Helical" evidence="2">
    <location>
        <begin position="27"/>
        <end position="49"/>
    </location>
</feature>
<keyword evidence="2" id="KW-0812">Transmembrane</keyword>
<dbReference type="AlphaFoldDB" id="W0DWU6"/>
<dbReference type="GO" id="GO:0016020">
    <property type="term" value="C:membrane"/>
    <property type="evidence" value="ECO:0007669"/>
    <property type="project" value="InterPro"/>
</dbReference>
<dbReference type="OrthoDB" id="9792788at2"/>
<feature type="transmembrane region" description="Helical" evidence="2">
    <location>
        <begin position="5"/>
        <end position="21"/>
    </location>
</feature>
<keyword evidence="2" id="KW-1133">Transmembrane helix</keyword>
<gene>
    <name evidence="3" type="ORF">THIAE_08070</name>
</gene>
<feature type="transmembrane region" description="Helical" evidence="2">
    <location>
        <begin position="70"/>
        <end position="88"/>
    </location>
</feature>
<proteinExistence type="predicted"/>
<dbReference type="PANTHER" id="PTHR35335">
    <property type="entry name" value="UPF0716 PROTEIN FXSA"/>
    <property type="match status" value="1"/>
</dbReference>